<evidence type="ECO:0000259" key="6">
    <source>
        <dbReference type="PROSITE" id="PS50011"/>
    </source>
</evidence>
<evidence type="ECO:0000256" key="2">
    <source>
        <dbReference type="ARBA" id="ARBA00022741"/>
    </source>
</evidence>
<dbReference type="OrthoDB" id="5800476at2759"/>
<dbReference type="GeneID" id="54563333"/>
<dbReference type="EC" id="2.7.11.1" evidence="1"/>
<dbReference type="Gene3D" id="1.10.510.10">
    <property type="entry name" value="Transferase(Phosphotransferase) domain 1"/>
    <property type="match status" value="1"/>
</dbReference>
<evidence type="ECO:0000256" key="1">
    <source>
        <dbReference type="ARBA" id="ARBA00012513"/>
    </source>
</evidence>
<feature type="binding site" evidence="4">
    <location>
        <position position="52"/>
    </location>
    <ligand>
        <name>ATP</name>
        <dbReference type="ChEBI" id="CHEBI:30616"/>
    </ligand>
</feature>
<evidence type="ECO:0000313" key="7">
    <source>
        <dbReference type="EMBL" id="KAF2158772.1"/>
    </source>
</evidence>
<proteinExistence type="inferred from homology"/>
<dbReference type="InterPro" id="IPR000719">
    <property type="entry name" value="Prot_kinase_dom"/>
</dbReference>
<evidence type="ECO:0000256" key="4">
    <source>
        <dbReference type="PROSITE-ProRule" id="PRU10141"/>
    </source>
</evidence>
<dbReference type="AlphaFoldDB" id="A0A6A6BYV5"/>
<dbReference type="PANTHER" id="PTHR11909">
    <property type="entry name" value="CASEIN KINASE-RELATED"/>
    <property type="match status" value="1"/>
</dbReference>
<dbReference type="PROSITE" id="PS00108">
    <property type="entry name" value="PROTEIN_KINASE_ST"/>
    <property type="match status" value="1"/>
</dbReference>
<dbReference type="InterPro" id="IPR008271">
    <property type="entry name" value="Ser/Thr_kinase_AS"/>
</dbReference>
<protein>
    <recommendedName>
        <fullName evidence="1">non-specific serine/threonine protein kinase</fullName>
        <ecNumber evidence="1">2.7.11.1</ecNumber>
    </recommendedName>
</protein>
<keyword evidence="5" id="KW-0418">Kinase</keyword>
<dbReference type="EMBL" id="ML993649">
    <property type="protein sequence ID" value="KAF2158772.1"/>
    <property type="molecule type" value="Genomic_DNA"/>
</dbReference>
<dbReference type="InterPro" id="IPR011009">
    <property type="entry name" value="Kinase-like_dom_sf"/>
</dbReference>
<dbReference type="SUPFAM" id="SSF56112">
    <property type="entry name" value="Protein kinase-like (PK-like)"/>
    <property type="match status" value="1"/>
</dbReference>
<dbReference type="SMART" id="SM00220">
    <property type="entry name" value="S_TKc"/>
    <property type="match status" value="1"/>
</dbReference>
<keyword evidence="5" id="KW-0808">Transferase</keyword>
<dbReference type="PROSITE" id="PS50011">
    <property type="entry name" value="PROTEIN_KINASE_DOM"/>
    <property type="match status" value="1"/>
</dbReference>
<keyword evidence="8" id="KW-1185">Reference proteome</keyword>
<dbReference type="CDD" id="cd14016">
    <property type="entry name" value="STKc_CK1"/>
    <property type="match status" value="1"/>
</dbReference>
<reference evidence="7" key="1">
    <citation type="journal article" date="2020" name="Stud. Mycol.">
        <title>101 Dothideomycetes genomes: a test case for predicting lifestyles and emergence of pathogens.</title>
        <authorList>
            <person name="Haridas S."/>
            <person name="Albert R."/>
            <person name="Binder M."/>
            <person name="Bloem J."/>
            <person name="Labutti K."/>
            <person name="Salamov A."/>
            <person name="Andreopoulos B."/>
            <person name="Baker S."/>
            <person name="Barry K."/>
            <person name="Bills G."/>
            <person name="Bluhm B."/>
            <person name="Cannon C."/>
            <person name="Castanera R."/>
            <person name="Culley D."/>
            <person name="Daum C."/>
            <person name="Ezra D."/>
            <person name="Gonzalez J."/>
            <person name="Henrissat B."/>
            <person name="Kuo A."/>
            <person name="Liang C."/>
            <person name="Lipzen A."/>
            <person name="Lutzoni F."/>
            <person name="Magnuson J."/>
            <person name="Mondo S."/>
            <person name="Nolan M."/>
            <person name="Ohm R."/>
            <person name="Pangilinan J."/>
            <person name="Park H.-J."/>
            <person name="Ramirez L."/>
            <person name="Alfaro M."/>
            <person name="Sun H."/>
            <person name="Tritt A."/>
            <person name="Yoshinaga Y."/>
            <person name="Zwiers L.-H."/>
            <person name="Turgeon B."/>
            <person name="Goodwin S."/>
            <person name="Spatafora J."/>
            <person name="Crous P."/>
            <person name="Grigoriev I."/>
        </authorList>
    </citation>
    <scope>NUCLEOTIDE SEQUENCE</scope>
    <source>
        <strain evidence="7">ATCC 36951</strain>
    </source>
</reference>
<evidence type="ECO:0000256" key="5">
    <source>
        <dbReference type="RuleBase" id="RU000304"/>
    </source>
</evidence>
<dbReference type="Pfam" id="PF00069">
    <property type="entry name" value="Pkinase"/>
    <property type="match status" value="1"/>
</dbReference>
<evidence type="ECO:0000256" key="3">
    <source>
        <dbReference type="ARBA" id="ARBA00022840"/>
    </source>
</evidence>
<dbReference type="InterPro" id="IPR050235">
    <property type="entry name" value="CK1_Ser-Thr_kinase"/>
</dbReference>
<keyword evidence="2 4" id="KW-0547">Nucleotide-binding</keyword>
<name>A0A6A6BYV5_ZASCE</name>
<dbReference type="Proteomes" id="UP000799537">
    <property type="component" value="Unassembled WGS sequence"/>
</dbReference>
<gene>
    <name evidence="7" type="ORF">M409DRAFT_30730</name>
</gene>
<dbReference type="PROSITE" id="PS00107">
    <property type="entry name" value="PROTEIN_KINASE_ATP"/>
    <property type="match status" value="1"/>
</dbReference>
<keyword evidence="3 4" id="KW-0067">ATP-binding</keyword>
<accession>A0A6A6BYV5</accession>
<dbReference type="GO" id="GO:0005524">
    <property type="term" value="F:ATP binding"/>
    <property type="evidence" value="ECO:0007669"/>
    <property type="project" value="UniProtKB-UniRule"/>
</dbReference>
<comment type="similarity">
    <text evidence="5">Belongs to the protein kinase superfamily.</text>
</comment>
<keyword evidence="5" id="KW-0723">Serine/threonine-protein kinase</keyword>
<evidence type="ECO:0000313" key="8">
    <source>
        <dbReference type="Proteomes" id="UP000799537"/>
    </source>
</evidence>
<dbReference type="RefSeq" id="XP_033659661.1">
    <property type="nucleotide sequence ID" value="XM_033810061.1"/>
</dbReference>
<dbReference type="InterPro" id="IPR017441">
    <property type="entry name" value="Protein_kinase_ATP_BS"/>
</dbReference>
<feature type="domain" description="Protein kinase" evidence="6">
    <location>
        <begin position="23"/>
        <end position="287"/>
    </location>
</feature>
<sequence>MSETLHADVFIQKVQSKRIGGRYSLISKLGEGGFGAVYLGRDSNTGSDVALKLEHKSVAPSILQEESRKYEAFQGLKGFPREYWYGWHDDYKVMAFELLGPSLEDLLVFCGGRFSLKTTLLLVDQLLTRLETLHSKNVVHRDVKPQNFLLGCGRNGSVVHVTDFGLADEYIEGHNDTATGTPRRSCLTGTARFASIRGHEGRVQSPGDDLESLAYMMVYFMHGSLPWQGLRVHCMGEKEKAIMEKKITIPAEELCRGLNEVFVTFVKHVKSLQSATQPDYAMLREMFRSVAAKESVEYDDVFDWTVRVYNENGGGL</sequence>
<organism evidence="7 8">
    <name type="scientific">Zasmidium cellare ATCC 36951</name>
    <dbReference type="NCBI Taxonomy" id="1080233"/>
    <lineage>
        <taxon>Eukaryota</taxon>
        <taxon>Fungi</taxon>
        <taxon>Dikarya</taxon>
        <taxon>Ascomycota</taxon>
        <taxon>Pezizomycotina</taxon>
        <taxon>Dothideomycetes</taxon>
        <taxon>Dothideomycetidae</taxon>
        <taxon>Mycosphaerellales</taxon>
        <taxon>Mycosphaerellaceae</taxon>
        <taxon>Zasmidium</taxon>
    </lineage>
</organism>
<dbReference type="GO" id="GO:0004674">
    <property type="term" value="F:protein serine/threonine kinase activity"/>
    <property type="evidence" value="ECO:0007669"/>
    <property type="project" value="UniProtKB-KW"/>
</dbReference>